<dbReference type="Pfam" id="PF00512">
    <property type="entry name" value="HisKA"/>
    <property type="match status" value="1"/>
</dbReference>
<comment type="subcellular location">
    <subcellularLocation>
        <location evidence="2">Cell membrane</location>
        <topology evidence="2">Multi-pass membrane protein</topology>
    </subcellularLocation>
</comment>
<dbReference type="InterPro" id="IPR003594">
    <property type="entry name" value="HATPase_dom"/>
</dbReference>
<evidence type="ECO:0000256" key="12">
    <source>
        <dbReference type="ARBA" id="ARBA00023012"/>
    </source>
</evidence>
<evidence type="ECO:0000256" key="14">
    <source>
        <dbReference type="SAM" id="Phobius"/>
    </source>
</evidence>
<keyword evidence="13 14" id="KW-0472">Membrane</keyword>
<evidence type="ECO:0000259" key="15">
    <source>
        <dbReference type="PROSITE" id="PS50109"/>
    </source>
</evidence>
<dbReference type="InterPro" id="IPR036890">
    <property type="entry name" value="HATPase_C_sf"/>
</dbReference>
<evidence type="ECO:0000256" key="11">
    <source>
        <dbReference type="ARBA" id="ARBA00022989"/>
    </source>
</evidence>
<dbReference type="Pfam" id="PF02518">
    <property type="entry name" value="HATPase_c"/>
    <property type="match status" value="1"/>
</dbReference>
<keyword evidence="11 14" id="KW-1133">Transmembrane helix</keyword>
<dbReference type="InterPro" id="IPR036097">
    <property type="entry name" value="HisK_dim/P_sf"/>
</dbReference>
<dbReference type="PROSITE" id="PS50109">
    <property type="entry name" value="HIS_KIN"/>
    <property type="match status" value="1"/>
</dbReference>
<sequence>MKLASHYNKVTIIVTLSVLMIGAIIYYFAINHIAKTLLDDHLSEEVAEVIGYVNFNKQLPKQVDFDEDQTRFFKLKNKHLPTRFYDTTYSNPKLRGERAGRAVEGTLTFNNELYKFNIIISKESTEYLVQIIATITLFLVLGLFMVLFLTNRYLLGDLWKPFYKILGQLKAFNISEPVDFDPVKSKVDEFKELDDAVQLMAKRVKGDYQNLKHFTENASHEMLTPLSVITSKLDTFIQDDTLRQEQFEQIQDIYSAAGKLSRLNQSLLLLVKIENDLITGADELDLQELLIEKQRQFQELLTSREITLQTALVSRELTVSKYLIDILLNNLFSNAIRHNVNKGDITIELKNTRLVFLNSGNGNALDPQTIFNRFQKGNNSDGAGLGLTIVKNICSVYGWALSYDYADSLHRFTIVF</sequence>
<protein>
    <recommendedName>
        <fullName evidence="3">histidine kinase</fullName>
        <ecNumber evidence="3">2.7.13.3</ecNumber>
    </recommendedName>
</protein>
<dbReference type="SUPFAM" id="SSF47384">
    <property type="entry name" value="Homodimeric domain of signal transducing histidine kinase"/>
    <property type="match status" value="1"/>
</dbReference>
<dbReference type="Gene3D" id="1.10.287.130">
    <property type="match status" value="1"/>
</dbReference>
<evidence type="ECO:0000256" key="3">
    <source>
        <dbReference type="ARBA" id="ARBA00012438"/>
    </source>
</evidence>
<accession>A0A926S1F9</accession>
<dbReference type="InterPro" id="IPR005467">
    <property type="entry name" value="His_kinase_dom"/>
</dbReference>
<feature type="transmembrane region" description="Helical" evidence="14">
    <location>
        <begin position="12"/>
        <end position="30"/>
    </location>
</feature>
<name>A0A926S1F9_9SPHI</name>
<dbReference type="SUPFAM" id="SSF55874">
    <property type="entry name" value="ATPase domain of HSP90 chaperone/DNA topoisomerase II/histidine kinase"/>
    <property type="match status" value="1"/>
</dbReference>
<dbReference type="RefSeq" id="WP_191162553.1">
    <property type="nucleotide sequence ID" value="NZ_JACWMX010000003.1"/>
</dbReference>
<evidence type="ECO:0000256" key="8">
    <source>
        <dbReference type="ARBA" id="ARBA00022741"/>
    </source>
</evidence>
<evidence type="ECO:0000256" key="4">
    <source>
        <dbReference type="ARBA" id="ARBA00022475"/>
    </source>
</evidence>
<keyword evidence="9 16" id="KW-0418">Kinase</keyword>
<evidence type="ECO:0000256" key="2">
    <source>
        <dbReference type="ARBA" id="ARBA00004651"/>
    </source>
</evidence>
<keyword evidence="6" id="KW-0808">Transferase</keyword>
<evidence type="ECO:0000256" key="6">
    <source>
        <dbReference type="ARBA" id="ARBA00022679"/>
    </source>
</evidence>
<evidence type="ECO:0000313" key="16">
    <source>
        <dbReference type="EMBL" id="MBD1393038.1"/>
    </source>
</evidence>
<keyword evidence="4" id="KW-1003">Cell membrane</keyword>
<keyword evidence="5" id="KW-0597">Phosphoprotein</keyword>
<comment type="caution">
    <text evidence="16">The sequence shown here is derived from an EMBL/GenBank/DDBJ whole genome shotgun (WGS) entry which is preliminary data.</text>
</comment>
<reference evidence="16" key="1">
    <citation type="submission" date="2020-09" db="EMBL/GenBank/DDBJ databases">
        <title>Novel species of Mucilaginibacter isolated from a glacier on the Tibetan Plateau.</title>
        <authorList>
            <person name="Liu Q."/>
            <person name="Xin Y.-H."/>
        </authorList>
    </citation>
    <scope>NUCLEOTIDE SEQUENCE</scope>
    <source>
        <strain evidence="16">ZB1P21</strain>
    </source>
</reference>
<evidence type="ECO:0000313" key="17">
    <source>
        <dbReference type="Proteomes" id="UP000619078"/>
    </source>
</evidence>
<dbReference type="AlphaFoldDB" id="A0A926S1F9"/>
<dbReference type="EMBL" id="JACWMX010000003">
    <property type="protein sequence ID" value="MBD1393038.1"/>
    <property type="molecule type" value="Genomic_DNA"/>
</dbReference>
<keyword evidence="10" id="KW-0067">ATP-binding</keyword>
<dbReference type="GO" id="GO:0005524">
    <property type="term" value="F:ATP binding"/>
    <property type="evidence" value="ECO:0007669"/>
    <property type="project" value="UniProtKB-KW"/>
</dbReference>
<keyword evidence="8" id="KW-0547">Nucleotide-binding</keyword>
<dbReference type="EC" id="2.7.13.3" evidence="3"/>
<dbReference type="CDD" id="cd00082">
    <property type="entry name" value="HisKA"/>
    <property type="match status" value="1"/>
</dbReference>
<evidence type="ECO:0000256" key="13">
    <source>
        <dbReference type="ARBA" id="ARBA00023136"/>
    </source>
</evidence>
<dbReference type="PANTHER" id="PTHR45528">
    <property type="entry name" value="SENSOR HISTIDINE KINASE CPXA"/>
    <property type="match status" value="1"/>
</dbReference>
<keyword evidence="12" id="KW-0902">Two-component regulatory system</keyword>
<dbReference type="PANTHER" id="PTHR45528:SF1">
    <property type="entry name" value="SENSOR HISTIDINE KINASE CPXA"/>
    <property type="match status" value="1"/>
</dbReference>
<dbReference type="SMART" id="SM00387">
    <property type="entry name" value="HATPase_c"/>
    <property type="match status" value="1"/>
</dbReference>
<dbReference type="Gene3D" id="3.30.565.10">
    <property type="entry name" value="Histidine kinase-like ATPase, C-terminal domain"/>
    <property type="match status" value="1"/>
</dbReference>
<keyword evidence="7 14" id="KW-0812">Transmembrane</keyword>
<proteinExistence type="predicted"/>
<dbReference type="GO" id="GO:0000155">
    <property type="term" value="F:phosphorelay sensor kinase activity"/>
    <property type="evidence" value="ECO:0007669"/>
    <property type="project" value="InterPro"/>
</dbReference>
<dbReference type="SMART" id="SM00388">
    <property type="entry name" value="HisKA"/>
    <property type="match status" value="1"/>
</dbReference>
<gene>
    <name evidence="16" type="ORF">IDJ76_08010</name>
</gene>
<dbReference type="Proteomes" id="UP000619078">
    <property type="component" value="Unassembled WGS sequence"/>
</dbReference>
<comment type="catalytic activity">
    <reaction evidence="1">
        <text>ATP + protein L-histidine = ADP + protein N-phospho-L-histidine.</text>
        <dbReference type="EC" id="2.7.13.3"/>
    </reaction>
</comment>
<evidence type="ECO:0000256" key="7">
    <source>
        <dbReference type="ARBA" id="ARBA00022692"/>
    </source>
</evidence>
<keyword evidence="17" id="KW-1185">Reference proteome</keyword>
<evidence type="ECO:0000256" key="1">
    <source>
        <dbReference type="ARBA" id="ARBA00000085"/>
    </source>
</evidence>
<organism evidence="16 17">
    <name type="scientific">Mucilaginibacter glaciei</name>
    <dbReference type="NCBI Taxonomy" id="2772109"/>
    <lineage>
        <taxon>Bacteria</taxon>
        <taxon>Pseudomonadati</taxon>
        <taxon>Bacteroidota</taxon>
        <taxon>Sphingobacteriia</taxon>
        <taxon>Sphingobacteriales</taxon>
        <taxon>Sphingobacteriaceae</taxon>
        <taxon>Mucilaginibacter</taxon>
    </lineage>
</organism>
<dbReference type="InterPro" id="IPR003661">
    <property type="entry name" value="HisK_dim/P_dom"/>
</dbReference>
<feature type="transmembrane region" description="Helical" evidence="14">
    <location>
        <begin position="127"/>
        <end position="150"/>
    </location>
</feature>
<dbReference type="InterPro" id="IPR050398">
    <property type="entry name" value="HssS/ArlS-like"/>
</dbReference>
<feature type="domain" description="Histidine kinase" evidence="15">
    <location>
        <begin position="217"/>
        <end position="416"/>
    </location>
</feature>
<dbReference type="GO" id="GO:0005886">
    <property type="term" value="C:plasma membrane"/>
    <property type="evidence" value="ECO:0007669"/>
    <property type="project" value="UniProtKB-SubCell"/>
</dbReference>
<evidence type="ECO:0000256" key="5">
    <source>
        <dbReference type="ARBA" id="ARBA00022553"/>
    </source>
</evidence>
<evidence type="ECO:0000256" key="9">
    <source>
        <dbReference type="ARBA" id="ARBA00022777"/>
    </source>
</evidence>
<evidence type="ECO:0000256" key="10">
    <source>
        <dbReference type="ARBA" id="ARBA00022840"/>
    </source>
</evidence>